<dbReference type="Proteomes" id="UP000036867">
    <property type="component" value="Unassembled WGS sequence"/>
</dbReference>
<dbReference type="AlphaFoldDB" id="A0A0M0LMA7"/>
<evidence type="ECO:0000313" key="3">
    <source>
        <dbReference type="Proteomes" id="UP000036867"/>
    </source>
</evidence>
<dbReference type="GO" id="GO:0005829">
    <property type="term" value="C:cytosol"/>
    <property type="evidence" value="ECO:0007669"/>
    <property type="project" value="TreeGrafter"/>
</dbReference>
<comment type="caution">
    <text evidence="2">The sequence shown here is derived from an EMBL/GenBank/DDBJ whole genome shotgun (WGS) entry which is preliminary data.</text>
</comment>
<dbReference type="OrthoDB" id="9787997at2"/>
<evidence type="ECO:0000259" key="1">
    <source>
        <dbReference type="PROSITE" id="PS50851"/>
    </source>
</evidence>
<dbReference type="PANTHER" id="PTHR22617">
    <property type="entry name" value="CHEMOTAXIS SENSOR HISTIDINE KINASE-RELATED"/>
    <property type="match status" value="1"/>
</dbReference>
<dbReference type="EMBL" id="LILB01000001">
    <property type="protein sequence ID" value="KOO52022.1"/>
    <property type="molecule type" value="Genomic_DNA"/>
</dbReference>
<dbReference type="GeneID" id="301135709"/>
<dbReference type="Pfam" id="PF01584">
    <property type="entry name" value="CheW"/>
    <property type="match status" value="1"/>
</dbReference>
<reference evidence="3" key="1">
    <citation type="submission" date="2015-08" db="EMBL/GenBank/DDBJ databases">
        <title>Fjat-10028 dsm 16317.</title>
        <authorList>
            <person name="Liu B."/>
            <person name="Wang J."/>
            <person name="Zhu Y."/>
            <person name="Liu G."/>
            <person name="Chen Q."/>
            <person name="Chen Z."/>
            <person name="Lan J."/>
            <person name="Che J."/>
            <person name="Ge C."/>
            <person name="Shi H."/>
            <person name="Pan Z."/>
            <person name="Liu X."/>
        </authorList>
    </citation>
    <scope>NUCLEOTIDE SEQUENCE [LARGE SCALE GENOMIC DNA]</scope>
    <source>
        <strain evidence="3">DSM 16317</strain>
    </source>
</reference>
<dbReference type="Gene3D" id="2.30.30.40">
    <property type="entry name" value="SH3 Domains"/>
    <property type="match status" value="1"/>
</dbReference>
<gene>
    <name evidence="2" type="ORF">AMD00_06275</name>
</gene>
<keyword evidence="3" id="KW-1185">Reference proteome</keyword>
<dbReference type="InterPro" id="IPR039315">
    <property type="entry name" value="CheW"/>
</dbReference>
<proteinExistence type="predicted"/>
<sequence length="161" mass="18134">MSSSKVVVFRCGQEEYAVPIDHVVSIEKMEHVNPIPHLPSYVTGLMRMRGELMPILDFEQILYRGQAAGDQVRIVVLQTGDFLFGLLVVEAKEILDIPAEHLQQIGLVNYSKTKYFTSVANLEERMITIVSPSVLVDSLEGIKEIKAYMQKLKEDERAAKA</sequence>
<dbReference type="SUPFAM" id="SSF50341">
    <property type="entry name" value="CheW-like"/>
    <property type="match status" value="1"/>
</dbReference>
<dbReference type="PANTHER" id="PTHR22617:SF23">
    <property type="entry name" value="CHEMOTAXIS PROTEIN CHEW"/>
    <property type="match status" value="1"/>
</dbReference>
<organism evidence="2 3">
    <name type="scientific">Viridibacillus arvi</name>
    <dbReference type="NCBI Taxonomy" id="263475"/>
    <lineage>
        <taxon>Bacteria</taxon>
        <taxon>Bacillati</taxon>
        <taxon>Bacillota</taxon>
        <taxon>Bacilli</taxon>
        <taxon>Bacillales</taxon>
        <taxon>Caryophanaceae</taxon>
        <taxon>Viridibacillus</taxon>
    </lineage>
</organism>
<dbReference type="Gene3D" id="2.40.50.180">
    <property type="entry name" value="CheA-289, Domain 4"/>
    <property type="match status" value="1"/>
</dbReference>
<dbReference type="RefSeq" id="WP_053416194.1">
    <property type="nucleotide sequence ID" value="NZ_JBCMHV010000003.1"/>
</dbReference>
<feature type="domain" description="CheW-like" evidence="1">
    <location>
        <begin position="3"/>
        <end position="141"/>
    </location>
</feature>
<dbReference type="GO" id="GO:0007165">
    <property type="term" value="P:signal transduction"/>
    <property type="evidence" value="ECO:0007669"/>
    <property type="project" value="InterPro"/>
</dbReference>
<accession>A0A0M0LMA7</accession>
<name>A0A0M0LMA7_9BACL</name>
<evidence type="ECO:0000313" key="2">
    <source>
        <dbReference type="EMBL" id="KOO52022.1"/>
    </source>
</evidence>
<protein>
    <submittedName>
        <fullName evidence="2">Chemotaxis protein CheW</fullName>
    </submittedName>
</protein>
<dbReference type="PROSITE" id="PS50851">
    <property type="entry name" value="CHEW"/>
    <property type="match status" value="1"/>
</dbReference>
<dbReference type="SMART" id="SM00260">
    <property type="entry name" value="CheW"/>
    <property type="match status" value="1"/>
</dbReference>
<dbReference type="InterPro" id="IPR002545">
    <property type="entry name" value="CheW-lke_dom"/>
</dbReference>
<dbReference type="InterPro" id="IPR036061">
    <property type="entry name" value="CheW-like_dom_sf"/>
</dbReference>
<dbReference type="STRING" id="263475.AMD00_06275"/>
<dbReference type="GO" id="GO:0006935">
    <property type="term" value="P:chemotaxis"/>
    <property type="evidence" value="ECO:0007669"/>
    <property type="project" value="InterPro"/>
</dbReference>